<dbReference type="CDD" id="cd00130">
    <property type="entry name" value="PAS"/>
    <property type="match status" value="1"/>
</dbReference>
<dbReference type="Gene3D" id="3.30.450.20">
    <property type="entry name" value="PAS domain"/>
    <property type="match status" value="1"/>
</dbReference>
<dbReference type="CDD" id="cd01949">
    <property type="entry name" value="GGDEF"/>
    <property type="match status" value="1"/>
</dbReference>
<dbReference type="InterPro" id="IPR006189">
    <property type="entry name" value="CHASE_dom"/>
</dbReference>
<evidence type="ECO:0000313" key="8">
    <source>
        <dbReference type="EMBL" id="QNL99186.1"/>
    </source>
</evidence>
<evidence type="ECO:0000256" key="3">
    <source>
        <dbReference type="ARBA" id="ARBA00022989"/>
    </source>
</evidence>
<dbReference type="GO" id="GO:0016020">
    <property type="term" value="C:membrane"/>
    <property type="evidence" value="ECO:0007669"/>
    <property type="project" value="UniProtKB-SubCell"/>
</dbReference>
<keyword evidence="4 5" id="KW-0472">Membrane</keyword>
<evidence type="ECO:0000313" key="9">
    <source>
        <dbReference type="Proteomes" id="UP000515819"/>
    </source>
</evidence>
<dbReference type="GO" id="GO:0007165">
    <property type="term" value="P:signal transduction"/>
    <property type="evidence" value="ECO:0007669"/>
    <property type="project" value="UniProtKB-ARBA"/>
</dbReference>
<dbReference type="EMBL" id="CP060632">
    <property type="protein sequence ID" value="QNL99186.1"/>
    <property type="molecule type" value="Genomic_DNA"/>
</dbReference>
<reference evidence="8 9" key="1">
    <citation type="submission" date="2020-08" db="EMBL/GenBank/DDBJ databases">
        <authorList>
            <person name="Liu C."/>
            <person name="Sun Q."/>
        </authorList>
    </citation>
    <scope>NUCLEOTIDE SEQUENCE [LARGE SCALE GENOMIC DNA]</scope>
    <source>
        <strain evidence="8 9">NSJ-4</strain>
    </source>
</reference>
<sequence length="592" mass="67369">MRFLQKQYNKKWMLPLLTFVVGCLILTAFIHHSYDTNRKQVRMITELNASTYAERLRDDMNRGVAIADALKAIIISGNGTIDNFEKVSENLMSDFVQSIQIAPDGVVTEIYPAEGNEAGKIDLLHDEKRGEICRYGRDNNCVTMQGPFDLKQGGRGIVVRYPVYLEAADGNPVFWGFTIVIIRVPEIFEESVQALTDFGYDYCLTKTVSPLSEERERLSFSKEDLTNPVTYTFEFGGCTFNLAVTPKDGWKQGWKILPNLVLGFFIVLFLTGLVAGILVIEFHREALKKIAITDPLTGLLNRDGFDEQIKSAIQDTPDAHCVGIQTDIDDFKFINDMYGHEAGDTALRILAQSMRNAFEKDAILCRNGGDEFSAVLIGMTEAEAKEKIEKFTMQPRYITQNGEKRPFYISLGYAEYPKDCDDVSELIRCADMALYAVKLHGKHSCCAYEGNYKVQNRSQLGFALQDVSRNLPGAFLIYIADKTNDRILFANQELIEFAGCKDFDEFLAYTDQRFRNLIHPEEQDAVETSIWKQIDSEKSGNNDYVKFRFAKKDGTYRPVFDHGRIVKSRYYGNVFYVLIMDCALIDSYYDKM</sequence>
<dbReference type="InterPro" id="IPR013655">
    <property type="entry name" value="PAS_fold_3"/>
</dbReference>
<dbReference type="PROSITE" id="PS51257">
    <property type="entry name" value="PROKAR_LIPOPROTEIN"/>
    <property type="match status" value="1"/>
</dbReference>
<comment type="subcellular location">
    <subcellularLocation>
        <location evidence="1">Membrane</location>
    </subcellularLocation>
</comment>
<feature type="transmembrane region" description="Helical" evidence="5">
    <location>
        <begin position="570"/>
        <end position="589"/>
    </location>
</feature>
<dbReference type="SUPFAM" id="SSF55785">
    <property type="entry name" value="PYP-like sensor domain (PAS domain)"/>
    <property type="match status" value="1"/>
</dbReference>
<dbReference type="Gene3D" id="3.30.450.350">
    <property type="entry name" value="CHASE domain"/>
    <property type="match status" value="1"/>
</dbReference>
<keyword evidence="9" id="KW-1185">Reference proteome</keyword>
<dbReference type="InterPro" id="IPR042240">
    <property type="entry name" value="CHASE_sf"/>
</dbReference>
<dbReference type="InterPro" id="IPR000014">
    <property type="entry name" value="PAS"/>
</dbReference>
<dbReference type="KEGG" id="wcp:H9Q76_10670"/>
<dbReference type="Gene3D" id="3.30.70.270">
    <property type="match status" value="1"/>
</dbReference>
<evidence type="ECO:0000259" key="6">
    <source>
        <dbReference type="PROSITE" id="PS50839"/>
    </source>
</evidence>
<keyword evidence="2 5" id="KW-0812">Transmembrane</keyword>
<dbReference type="Proteomes" id="UP000515819">
    <property type="component" value="Chromosome"/>
</dbReference>
<accession>A0A7G9FKV5</accession>
<dbReference type="GO" id="GO:0052621">
    <property type="term" value="F:diguanylate cyclase activity"/>
    <property type="evidence" value="ECO:0007669"/>
    <property type="project" value="TreeGrafter"/>
</dbReference>
<organism evidence="8 9">
    <name type="scientific">Wujia chipingensis</name>
    <dbReference type="NCBI Taxonomy" id="2763670"/>
    <lineage>
        <taxon>Bacteria</taxon>
        <taxon>Bacillati</taxon>
        <taxon>Bacillota</taxon>
        <taxon>Clostridia</taxon>
        <taxon>Lachnospirales</taxon>
        <taxon>Lachnospiraceae</taxon>
        <taxon>Wujia</taxon>
    </lineage>
</organism>
<dbReference type="NCBIfam" id="TIGR00254">
    <property type="entry name" value="GGDEF"/>
    <property type="match status" value="1"/>
</dbReference>
<dbReference type="InterPro" id="IPR035965">
    <property type="entry name" value="PAS-like_dom_sf"/>
</dbReference>
<feature type="domain" description="GGDEF" evidence="7">
    <location>
        <begin position="319"/>
        <end position="450"/>
    </location>
</feature>
<dbReference type="SUPFAM" id="SSF55073">
    <property type="entry name" value="Nucleotide cyclase"/>
    <property type="match status" value="1"/>
</dbReference>
<keyword evidence="3 5" id="KW-1133">Transmembrane helix</keyword>
<dbReference type="SMART" id="SM00267">
    <property type="entry name" value="GGDEF"/>
    <property type="match status" value="1"/>
</dbReference>
<protein>
    <submittedName>
        <fullName evidence="8">Diguanylate cyclase</fullName>
    </submittedName>
</protein>
<dbReference type="AlphaFoldDB" id="A0A7G9FKV5"/>
<dbReference type="InterPro" id="IPR000160">
    <property type="entry name" value="GGDEF_dom"/>
</dbReference>
<dbReference type="PANTHER" id="PTHR45138:SF9">
    <property type="entry name" value="DIGUANYLATE CYCLASE DGCM-RELATED"/>
    <property type="match status" value="1"/>
</dbReference>
<dbReference type="Pfam" id="PF08447">
    <property type="entry name" value="PAS_3"/>
    <property type="match status" value="1"/>
</dbReference>
<evidence type="ECO:0000256" key="1">
    <source>
        <dbReference type="ARBA" id="ARBA00004370"/>
    </source>
</evidence>
<feature type="transmembrane region" description="Helical" evidence="5">
    <location>
        <begin position="12"/>
        <end position="34"/>
    </location>
</feature>
<evidence type="ECO:0000256" key="2">
    <source>
        <dbReference type="ARBA" id="ARBA00022692"/>
    </source>
</evidence>
<dbReference type="InterPro" id="IPR029787">
    <property type="entry name" value="Nucleotide_cyclase"/>
</dbReference>
<evidence type="ECO:0000256" key="5">
    <source>
        <dbReference type="SAM" id="Phobius"/>
    </source>
</evidence>
<dbReference type="PROSITE" id="PS50839">
    <property type="entry name" value="CHASE"/>
    <property type="match status" value="1"/>
</dbReference>
<dbReference type="Pfam" id="PF03924">
    <property type="entry name" value="CHASE"/>
    <property type="match status" value="1"/>
</dbReference>
<dbReference type="PROSITE" id="PS50887">
    <property type="entry name" value="GGDEF"/>
    <property type="match status" value="1"/>
</dbReference>
<gene>
    <name evidence="8" type="ORF">H9Q76_10670</name>
</gene>
<dbReference type="SMART" id="SM01079">
    <property type="entry name" value="CHASE"/>
    <property type="match status" value="1"/>
</dbReference>
<feature type="transmembrane region" description="Helical" evidence="5">
    <location>
        <begin position="260"/>
        <end position="280"/>
    </location>
</feature>
<dbReference type="PANTHER" id="PTHR45138">
    <property type="entry name" value="REGULATORY COMPONENTS OF SENSORY TRANSDUCTION SYSTEM"/>
    <property type="match status" value="1"/>
</dbReference>
<dbReference type="InterPro" id="IPR043128">
    <property type="entry name" value="Rev_trsase/Diguanyl_cyclase"/>
</dbReference>
<dbReference type="InterPro" id="IPR050469">
    <property type="entry name" value="Diguanylate_Cyclase"/>
</dbReference>
<proteinExistence type="predicted"/>
<feature type="domain" description="CHASE" evidence="6">
    <location>
        <begin position="103"/>
        <end position="197"/>
    </location>
</feature>
<name>A0A7G9FKV5_9FIRM</name>
<dbReference type="Pfam" id="PF00990">
    <property type="entry name" value="GGDEF"/>
    <property type="match status" value="1"/>
</dbReference>
<evidence type="ECO:0000259" key="7">
    <source>
        <dbReference type="PROSITE" id="PS50887"/>
    </source>
</evidence>
<evidence type="ECO:0000256" key="4">
    <source>
        <dbReference type="ARBA" id="ARBA00023136"/>
    </source>
</evidence>